<keyword evidence="4 6" id="KW-1133">Transmembrane helix</keyword>
<dbReference type="EMBL" id="JAWSTH010000003">
    <property type="protein sequence ID" value="MDW5593147.1"/>
    <property type="molecule type" value="Genomic_DNA"/>
</dbReference>
<feature type="transmembrane region" description="Helical" evidence="6">
    <location>
        <begin position="236"/>
        <end position="256"/>
    </location>
</feature>
<feature type="transmembrane region" description="Helical" evidence="6">
    <location>
        <begin position="187"/>
        <end position="206"/>
    </location>
</feature>
<name>A0ABU4HIK9_9ACTN</name>
<reference evidence="8" key="1">
    <citation type="submission" date="2023-07" db="EMBL/GenBank/DDBJ databases">
        <title>Conexibacter stalactiti sp. nov., isolated from stalactites in a lava cave and emended description of the genus Conexibacter.</title>
        <authorList>
            <person name="Lee S.D."/>
        </authorList>
    </citation>
    <scope>NUCLEOTIDE SEQUENCE [LARGE SCALE GENOMIC DNA]</scope>
    <source>
        <strain evidence="8">KCTC 39840</strain>
    </source>
</reference>
<gene>
    <name evidence="7" type="ORF">R7226_02280</name>
</gene>
<feature type="transmembrane region" description="Helical" evidence="6">
    <location>
        <begin position="85"/>
        <end position="104"/>
    </location>
</feature>
<dbReference type="CDD" id="cd06581">
    <property type="entry name" value="TM_PBP1_LivM_like"/>
    <property type="match status" value="1"/>
</dbReference>
<feature type="transmembrane region" description="Helical" evidence="6">
    <location>
        <begin position="286"/>
        <end position="306"/>
    </location>
</feature>
<keyword evidence="3 6" id="KW-0812">Transmembrane</keyword>
<organism evidence="7 8">
    <name type="scientific">Conexibacter stalactiti</name>
    <dbReference type="NCBI Taxonomy" id="1940611"/>
    <lineage>
        <taxon>Bacteria</taxon>
        <taxon>Bacillati</taxon>
        <taxon>Actinomycetota</taxon>
        <taxon>Thermoleophilia</taxon>
        <taxon>Solirubrobacterales</taxon>
        <taxon>Conexibacteraceae</taxon>
        <taxon>Conexibacter</taxon>
    </lineage>
</organism>
<evidence type="ECO:0000256" key="6">
    <source>
        <dbReference type="SAM" id="Phobius"/>
    </source>
</evidence>
<comment type="caution">
    <text evidence="7">The sequence shown here is derived from an EMBL/GenBank/DDBJ whole genome shotgun (WGS) entry which is preliminary data.</text>
</comment>
<dbReference type="PANTHER" id="PTHR30482">
    <property type="entry name" value="HIGH-AFFINITY BRANCHED-CHAIN AMINO ACID TRANSPORT SYSTEM PERMEASE"/>
    <property type="match status" value="1"/>
</dbReference>
<feature type="transmembrane region" description="Helical" evidence="6">
    <location>
        <begin position="37"/>
        <end position="54"/>
    </location>
</feature>
<evidence type="ECO:0000313" key="7">
    <source>
        <dbReference type="EMBL" id="MDW5593147.1"/>
    </source>
</evidence>
<evidence type="ECO:0000313" key="8">
    <source>
        <dbReference type="Proteomes" id="UP001284601"/>
    </source>
</evidence>
<dbReference type="InterPro" id="IPR043428">
    <property type="entry name" value="LivM-like"/>
</dbReference>
<dbReference type="Proteomes" id="UP001284601">
    <property type="component" value="Unassembled WGS sequence"/>
</dbReference>
<keyword evidence="5 6" id="KW-0472">Membrane</keyword>
<feature type="transmembrane region" description="Helical" evidence="6">
    <location>
        <begin position="60"/>
        <end position="78"/>
    </location>
</feature>
<evidence type="ECO:0000256" key="2">
    <source>
        <dbReference type="ARBA" id="ARBA00022475"/>
    </source>
</evidence>
<accession>A0ABU4HIK9</accession>
<feature type="transmembrane region" description="Helical" evidence="6">
    <location>
        <begin position="110"/>
        <end position="130"/>
    </location>
</feature>
<sequence length="348" mass="35318">MSTTRAAPATTNGRPPRDERVAASIRTGRGILLPGRILLLVLVAIVVLIAGMTGDNPLKYSLIIGTIYAIAILGNNAITGTLGEINLAAGAFMAIGAYTASYTLSRGWGLATVVLAVIVVSLLLGLLIAIPTVRLSGLFTALATFALAYAVPDLALALSSITGGDAGTAITPPIIGDTLIDGSATELLIAVVVLFVVLAAVNLWLFSRSIGSRLLTVGEAPHAARSFGLRPSLLKIAVWTWAALLGGIAGLCYALAVGFLNPTVFTVFLSISLLAGGLVGGSRSVVGAWLGGLLVGTLPPNIQSVVPASSTGIVFGVVLLAALLAGSGGLGQLLERGTIAPLMRRKGR</sequence>
<dbReference type="Pfam" id="PF02653">
    <property type="entry name" value="BPD_transp_2"/>
    <property type="match status" value="1"/>
</dbReference>
<feature type="transmembrane region" description="Helical" evidence="6">
    <location>
        <begin position="312"/>
        <end position="334"/>
    </location>
</feature>
<dbReference type="InterPro" id="IPR001851">
    <property type="entry name" value="ABC_transp_permease"/>
</dbReference>
<dbReference type="RefSeq" id="WP_318595409.1">
    <property type="nucleotide sequence ID" value="NZ_JAWSTH010000003.1"/>
</dbReference>
<keyword evidence="2" id="KW-1003">Cell membrane</keyword>
<evidence type="ECO:0000256" key="3">
    <source>
        <dbReference type="ARBA" id="ARBA00022692"/>
    </source>
</evidence>
<evidence type="ECO:0000256" key="1">
    <source>
        <dbReference type="ARBA" id="ARBA00004651"/>
    </source>
</evidence>
<dbReference type="PANTHER" id="PTHR30482:SF20">
    <property type="entry name" value="HIGH-AFFINITY BRANCHED-CHAIN AMINO ACID TRANSPORT SYSTEM PERMEASE PROTEIN LIVM"/>
    <property type="match status" value="1"/>
</dbReference>
<evidence type="ECO:0000256" key="5">
    <source>
        <dbReference type="ARBA" id="ARBA00023136"/>
    </source>
</evidence>
<feature type="transmembrane region" description="Helical" evidence="6">
    <location>
        <begin position="262"/>
        <end position="279"/>
    </location>
</feature>
<protein>
    <submittedName>
        <fullName evidence="7">Branched-chain amino acid ABC transporter permease</fullName>
    </submittedName>
</protein>
<evidence type="ECO:0000256" key="4">
    <source>
        <dbReference type="ARBA" id="ARBA00022989"/>
    </source>
</evidence>
<proteinExistence type="predicted"/>
<comment type="subcellular location">
    <subcellularLocation>
        <location evidence="1">Cell membrane</location>
        <topology evidence="1">Multi-pass membrane protein</topology>
    </subcellularLocation>
</comment>
<keyword evidence="8" id="KW-1185">Reference proteome</keyword>
<feature type="transmembrane region" description="Helical" evidence="6">
    <location>
        <begin position="137"/>
        <end position="158"/>
    </location>
</feature>